<dbReference type="PANTHER" id="PTHR43737">
    <property type="entry name" value="BLL7424 PROTEIN"/>
    <property type="match status" value="1"/>
</dbReference>
<dbReference type="PANTHER" id="PTHR43737:SF1">
    <property type="entry name" value="DUF1501 DOMAIN-CONTAINING PROTEIN"/>
    <property type="match status" value="1"/>
</dbReference>
<dbReference type="AlphaFoldDB" id="A0A432MN22"/>
<keyword evidence="2" id="KW-1185">Reference proteome</keyword>
<proteinExistence type="predicted"/>
<dbReference type="RefSeq" id="WP_126724407.1">
    <property type="nucleotide sequence ID" value="NZ_RYZH01000008.1"/>
</dbReference>
<reference evidence="1 2" key="2">
    <citation type="submission" date="2019-01" db="EMBL/GenBank/DDBJ databases">
        <title>Tautonia sociabilis, a novel thermotolerant planctomycete of Isosphaeraceae family, isolated from a 4000 m deep subterranean habitat.</title>
        <authorList>
            <person name="Kovaleva O.L."/>
            <person name="Elcheninov A.G."/>
            <person name="Van Heerden E."/>
            <person name="Toshchakov S.V."/>
            <person name="Novikov A."/>
            <person name="Bonch-Osmolovskaya E.A."/>
            <person name="Kublanov I.V."/>
        </authorList>
    </citation>
    <scope>NUCLEOTIDE SEQUENCE [LARGE SCALE GENOMIC DNA]</scope>
    <source>
        <strain evidence="1 2">GM2012</strain>
    </source>
</reference>
<dbReference type="SUPFAM" id="SSF53649">
    <property type="entry name" value="Alkaline phosphatase-like"/>
    <property type="match status" value="1"/>
</dbReference>
<accession>A0A432MN22</accession>
<reference evidence="1 2" key="1">
    <citation type="submission" date="2018-12" db="EMBL/GenBank/DDBJ databases">
        <authorList>
            <person name="Toschakov S.V."/>
        </authorList>
    </citation>
    <scope>NUCLEOTIDE SEQUENCE [LARGE SCALE GENOMIC DNA]</scope>
    <source>
        <strain evidence="1 2">GM2012</strain>
    </source>
</reference>
<comment type="caution">
    <text evidence="1">The sequence shown here is derived from an EMBL/GenBank/DDBJ whole genome shotgun (WGS) entry which is preliminary data.</text>
</comment>
<dbReference type="EMBL" id="RYZH01000008">
    <property type="protein sequence ID" value="RUL88700.1"/>
    <property type="molecule type" value="Genomic_DNA"/>
</dbReference>
<dbReference type="Pfam" id="PF07394">
    <property type="entry name" value="DUF1501"/>
    <property type="match status" value="1"/>
</dbReference>
<evidence type="ECO:0000313" key="2">
    <source>
        <dbReference type="Proteomes" id="UP000280296"/>
    </source>
</evidence>
<dbReference type="InterPro" id="IPR017850">
    <property type="entry name" value="Alkaline_phosphatase_core_sf"/>
</dbReference>
<evidence type="ECO:0000313" key="1">
    <source>
        <dbReference type="EMBL" id="RUL88700.1"/>
    </source>
</evidence>
<dbReference type="InterPro" id="IPR010869">
    <property type="entry name" value="DUF1501"/>
</dbReference>
<dbReference type="Proteomes" id="UP000280296">
    <property type="component" value="Unassembled WGS sequence"/>
</dbReference>
<dbReference type="InterPro" id="IPR006311">
    <property type="entry name" value="TAT_signal"/>
</dbReference>
<sequence length="442" mass="48164">MMKLGGPAYRYCDGQTRRSFLKIGGLAMGGLSLPQLLRAEQASGVGRSHKAVIMVYLSGGISHQDTFDLKPEAPEEIRGEFRPIDTVVPGVRFGELLPKLASCADKMAVIRSIVGLRDEHSSWQNLTGYPMSQAQREGKPHFGSIVTKLQGGVNEVVPPFCDLFPTMRHRPYNSGGPGHLGLSFAGARLGDGDQELMTQKTVEPARFDRRKALLDRFDDWRSRMDGQPVDGLDAFYRRAFDVLTSDTVAKALDASKEDPRVRERYGIGSSTHLGDGAPMWNDQLLVARRLVEAGARVVTVAYGFWDTHGNNFGHLRAHLPLFDQGISALVEDIYARGLDRDVTVVVWGEFGRTPKVNKDAGRDHWAKVGNALIAGGGLNVGQVIGSTDKVAGAAVSTPIHYQDVLATVYHTLGIDPHGFVADLAGRPIPILPSTARPIRQLI</sequence>
<protein>
    <submittedName>
        <fullName evidence="1">DUF1501 domain-containing protein</fullName>
    </submittedName>
</protein>
<name>A0A432MN22_9BACT</name>
<dbReference type="OrthoDB" id="127333at2"/>
<dbReference type="PROSITE" id="PS51318">
    <property type="entry name" value="TAT"/>
    <property type="match status" value="1"/>
</dbReference>
<organism evidence="1 2">
    <name type="scientific">Tautonia sociabilis</name>
    <dbReference type="NCBI Taxonomy" id="2080755"/>
    <lineage>
        <taxon>Bacteria</taxon>
        <taxon>Pseudomonadati</taxon>
        <taxon>Planctomycetota</taxon>
        <taxon>Planctomycetia</taxon>
        <taxon>Isosphaerales</taxon>
        <taxon>Isosphaeraceae</taxon>
        <taxon>Tautonia</taxon>
    </lineage>
</organism>
<gene>
    <name evidence="1" type="ORF">TsocGM_06065</name>
</gene>